<dbReference type="FunFam" id="3.30.200.20:FF:000337">
    <property type="entry name" value="Wall-associated receptor kinase 3"/>
    <property type="match status" value="1"/>
</dbReference>
<dbReference type="Gene3D" id="3.30.200.20">
    <property type="entry name" value="Phosphorylase Kinase, domain 1"/>
    <property type="match status" value="2"/>
</dbReference>
<feature type="region of interest" description="Disordered" evidence="7">
    <location>
        <begin position="315"/>
        <end position="334"/>
    </location>
</feature>
<evidence type="ECO:0000256" key="5">
    <source>
        <dbReference type="ARBA" id="ARBA00022840"/>
    </source>
</evidence>
<dbReference type="InterPro" id="IPR045274">
    <property type="entry name" value="WAK-like"/>
</dbReference>
<dbReference type="PROSITE" id="PS00107">
    <property type="entry name" value="PROTEIN_KINASE_ATP"/>
    <property type="match status" value="1"/>
</dbReference>
<dbReference type="PANTHER" id="PTHR27005">
    <property type="entry name" value="WALL-ASSOCIATED RECEPTOR KINASE-LIKE 21"/>
    <property type="match status" value="1"/>
</dbReference>
<feature type="domain" description="Protein kinase" evidence="8">
    <location>
        <begin position="45"/>
        <end position="311"/>
    </location>
</feature>
<dbReference type="FunFam" id="1.10.510.10:FF:002165">
    <property type="entry name" value="Os10g0141200 protein"/>
    <property type="match status" value="1"/>
</dbReference>
<dbReference type="PROSITE" id="PS50011">
    <property type="entry name" value="PROTEIN_KINASE_DOM"/>
    <property type="match status" value="2"/>
</dbReference>
<evidence type="ECO:0000256" key="6">
    <source>
        <dbReference type="PROSITE-ProRule" id="PRU10141"/>
    </source>
</evidence>
<name>A0A0P0XS42_ORYSJ</name>
<keyword evidence="10" id="KW-1185">Reference proteome</keyword>
<evidence type="ECO:0000256" key="2">
    <source>
        <dbReference type="ARBA" id="ARBA00022679"/>
    </source>
</evidence>
<evidence type="ECO:0000256" key="3">
    <source>
        <dbReference type="ARBA" id="ARBA00022741"/>
    </source>
</evidence>
<feature type="domain" description="Protein kinase" evidence="8">
    <location>
        <begin position="383"/>
        <end position="671"/>
    </location>
</feature>
<organism evidence="9 10">
    <name type="scientific">Oryza sativa subsp. japonica</name>
    <name type="common">Rice</name>
    <dbReference type="NCBI Taxonomy" id="39947"/>
    <lineage>
        <taxon>Eukaryota</taxon>
        <taxon>Viridiplantae</taxon>
        <taxon>Streptophyta</taxon>
        <taxon>Embryophyta</taxon>
        <taxon>Tracheophyta</taxon>
        <taxon>Spermatophyta</taxon>
        <taxon>Magnoliopsida</taxon>
        <taxon>Liliopsida</taxon>
        <taxon>Poales</taxon>
        <taxon>Poaceae</taxon>
        <taxon>BOP clade</taxon>
        <taxon>Oryzoideae</taxon>
        <taxon>Oryzeae</taxon>
        <taxon>Oryzinae</taxon>
        <taxon>Oryza</taxon>
        <taxon>Oryza sativa</taxon>
    </lineage>
</organism>
<feature type="binding site" evidence="6">
    <location>
        <position position="74"/>
    </location>
    <ligand>
        <name>ATP</name>
        <dbReference type="ChEBI" id="CHEBI:30616"/>
    </ligand>
</feature>
<evidence type="ECO:0000313" key="9">
    <source>
        <dbReference type="EMBL" id="BAT09845.1"/>
    </source>
</evidence>
<dbReference type="Gene3D" id="1.10.510.10">
    <property type="entry name" value="Transferase(Phosphotransferase) domain 1"/>
    <property type="match status" value="3"/>
</dbReference>
<dbReference type="GO" id="GO:0005524">
    <property type="term" value="F:ATP binding"/>
    <property type="evidence" value="ECO:0007669"/>
    <property type="project" value="UniProtKB-UniRule"/>
</dbReference>
<dbReference type="InterPro" id="IPR008271">
    <property type="entry name" value="Ser/Thr_kinase_AS"/>
</dbReference>
<dbReference type="Pfam" id="PF00069">
    <property type="entry name" value="Pkinase"/>
    <property type="match status" value="1"/>
</dbReference>
<dbReference type="STRING" id="39947.A0A0P0XS42"/>
<dbReference type="GO" id="GO:0004674">
    <property type="term" value="F:protein serine/threonine kinase activity"/>
    <property type="evidence" value="ECO:0007669"/>
    <property type="project" value="UniProtKB-KW"/>
</dbReference>
<dbReference type="SMART" id="SM00220">
    <property type="entry name" value="S_TKc"/>
    <property type="match status" value="1"/>
</dbReference>
<feature type="compositionally biased region" description="Basic and acidic residues" evidence="7">
    <location>
        <begin position="315"/>
        <end position="330"/>
    </location>
</feature>
<dbReference type="PROSITE" id="PS00108">
    <property type="entry name" value="PROTEIN_KINASE_ST"/>
    <property type="match status" value="1"/>
</dbReference>
<reference evidence="9 10" key="3">
    <citation type="journal article" date="2013" name="Rice">
        <title>Improvement of the Oryza sativa Nipponbare reference genome using next generation sequence and optical map data.</title>
        <authorList>
            <person name="Kawahara Y."/>
            <person name="de la Bastide M."/>
            <person name="Hamilton J.P."/>
            <person name="Kanamori H."/>
            <person name="McCombie W.R."/>
            <person name="Ouyang S."/>
            <person name="Schwartz D.C."/>
            <person name="Tanaka T."/>
            <person name="Wu J."/>
            <person name="Zhou S."/>
            <person name="Childs K.L."/>
            <person name="Davidson R.M."/>
            <person name="Lin H."/>
            <person name="Quesada-Ocampo L."/>
            <person name="Vaillancourt B."/>
            <person name="Sakai H."/>
            <person name="Lee S.S."/>
            <person name="Kim J."/>
            <person name="Numa H."/>
            <person name="Itoh T."/>
            <person name="Buell C.R."/>
            <person name="Matsumoto T."/>
        </authorList>
    </citation>
    <scope>NUCLEOTIDE SEQUENCE [LARGE SCALE GENOMIC DNA]</scope>
    <source>
        <strain evidence="10">cv. Nipponbare</strain>
    </source>
</reference>
<dbReference type="SMR" id="A0A0P0XS42"/>
<keyword evidence="2" id="KW-0808">Transferase</keyword>
<dbReference type="PANTHER" id="PTHR27005:SF321">
    <property type="entry name" value="OS11G0553500 PROTEIN"/>
    <property type="match status" value="1"/>
</dbReference>
<dbReference type="SUPFAM" id="SSF56112">
    <property type="entry name" value="Protein kinase-like (PK-like)"/>
    <property type="match status" value="2"/>
</dbReference>
<sequence length="720" mass="81811">MGDKIDLPENILRDYIPDVDKVKWIPDNNHNITYFTEDDIKRITNNYSTKLGKGAYGEVYKGVIGDNRFVAVKKFIRVDKLDEFAKEVIVHTQVNHKNVVRLVGCCKDNNAPMIVFEYAANGNLSDLLYCGDTPISLGTRLSIVIQCAEALGCMHSMYNPIVHYDFKLSNILVDENFHAKISDFGISRILSTDNTNSDFGISRILSTDNTNLTVNVRGSIGYMDPTFAWEGRASHQKPTNMEKNVTRRFIQAPQKRKGAKELFDVDIAKESNMKILEGIWKIAKDCIKEDIDKRPEMNDVAARLRELRKTLELGGKRQNDLKKENQHERSNSNSNTVLYRRKSLGIFNWIGATNNFKKNGGHILKDIYNIRIYTNEEILNITQNFSTALSKSSSSDVYLGDIDDNTRVAVKVFTNVSESREEFVLQLIIQSQVQHQNIVKLFGCCLEMDHPISVCEYVPNGALCNYLVVEKGEETGERSLLDMNTRHFIALGVANAIACLHEKWLDTLNGSITPWDILLDGNFCSKLSKPTPIIINESTIMTTEVVPGNYMYMAPERLFFSRGFITAKADVYSFGQLLLDIVFGIRDTMFWEELVGRKSFDFVNIVYQEVYLKQRIVDCLDPCIIQAEAYDSARSMATAEHMVKTALWCMQFSADHRPSMQKVVEMLQGTIDIDEPPNPSSSNLYDSASYSSCEPVMKMSFNYRHNLPYPSSDEGEFKLL</sequence>
<keyword evidence="3 6" id="KW-0547">Nucleotide-binding</keyword>
<proteinExistence type="predicted"/>
<dbReference type="AlphaFoldDB" id="A0A0P0XS42"/>
<dbReference type="eggNOG" id="ENOG502RRRC">
    <property type="taxonomic scope" value="Eukaryota"/>
</dbReference>
<dbReference type="FunCoup" id="A0A0P0XS42">
    <property type="interactions" value="4"/>
</dbReference>
<dbReference type="EMBL" id="AP014966">
    <property type="protein sequence ID" value="BAT09845.1"/>
    <property type="molecule type" value="Genomic_DNA"/>
</dbReference>
<evidence type="ECO:0000256" key="1">
    <source>
        <dbReference type="ARBA" id="ARBA00022527"/>
    </source>
</evidence>
<reference evidence="10" key="1">
    <citation type="journal article" date="2005" name="Nature">
        <title>The map-based sequence of the rice genome.</title>
        <authorList>
            <consortium name="International rice genome sequencing project (IRGSP)"/>
            <person name="Matsumoto T."/>
            <person name="Wu J."/>
            <person name="Kanamori H."/>
            <person name="Katayose Y."/>
            <person name="Fujisawa M."/>
            <person name="Namiki N."/>
            <person name="Mizuno H."/>
            <person name="Yamamoto K."/>
            <person name="Antonio B.A."/>
            <person name="Baba T."/>
            <person name="Sakata K."/>
            <person name="Nagamura Y."/>
            <person name="Aoki H."/>
            <person name="Arikawa K."/>
            <person name="Arita K."/>
            <person name="Bito T."/>
            <person name="Chiden Y."/>
            <person name="Fujitsuka N."/>
            <person name="Fukunaka R."/>
            <person name="Hamada M."/>
            <person name="Harada C."/>
            <person name="Hayashi A."/>
            <person name="Hijishita S."/>
            <person name="Honda M."/>
            <person name="Hosokawa S."/>
            <person name="Ichikawa Y."/>
            <person name="Idonuma A."/>
            <person name="Iijima M."/>
            <person name="Ikeda M."/>
            <person name="Ikeno M."/>
            <person name="Ito K."/>
            <person name="Ito S."/>
            <person name="Ito T."/>
            <person name="Ito Y."/>
            <person name="Ito Y."/>
            <person name="Iwabuchi A."/>
            <person name="Kamiya K."/>
            <person name="Karasawa W."/>
            <person name="Kurita K."/>
            <person name="Katagiri S."/>
            <person name="Kikuta A."/>
            <person name="Kobayashi H."/>
            <person name="Kobayashi N."/>
            <person name="Machita K."/>
            <person name="Maehara T."/>
            <person name="Masukawa M."/>
            <person name="Mizubayashi T."/>
            <person name="Mukai Y."/>
            <person name="Nagasaki H."/>
            <person name="Nagata Y."/>
            <person name="Naito S."/>
            <person name="Nakashima M."/>
            <person name="Nakama Y."/>
            <person name="Nakamichi Y."/>
            <person name="Nakamura M."/>
            <person name="Meguro A."/>
            <person name="Negishi M."/>
            <person name="Ohta I."/>
            <person name="Ohta T."/>
            <person name="Okamoto M."/>
            <person name="Ono N."/>
            <person name="Saji S."/>
            <person name="Sakaguchi M."/>
            <person name="Sakai K."/>
            <person name="Shibata M."/>
            <person name="Shimokawa T."/>
            <person name="Song J."/>
            <person name="Takazaki Y."/>
            <person name="Terasawa K."/>
            <person name="Tsugane M."/>
            <person name="Tsuji K."/>
            <person name="Ueda S."/>
            <person name="Waki K."/>
            <person name="Yamagata H."/>
            <person name="Yamamoto M."/>
            <person name="Yamamoto S."/>
            <person name="Yamane H."/>
            <person name="Yoshiki S."/>
            <person name="Yoshihara R."/>
            <person name="Yukawa K."/>
            <person name="Zhong H."/>
            <person name="Yano M."/>
            <person name="Yuan Q."/>
            <person name="Ouyang S."/>
            <person name="Liu J."/>
            <person name="Jones K.M."/>
            <person name="Gansberger K."/>
            <person name="Moffat K."/>
            <person name="Hill J."/>
            <person name="Bera J."/>
            <person name="Fadrosh D."/>
            <person name="Jin S."/>
            <person name="Johri S."/>
            <person name="Kim M."/>
            <person name="Overton L."/>
            <person name="Reardon M."/>
            <person name="Tsitrin T."/>
            <person name="Vuong H."/>
            <person name="Weaver B."/>
            <person name="Ciecko A."/>
            <person name="Tallon L."/>
            <person name="Jackson J."/>
            <person name="Pai G."/>
            <person name="Aken S.V."/>
            <person name="Utterback T."/>
            <person name="Reidmuller S."/>
            <person name="Feldblyum T."/>
            <person name="Hsiao J."/>
            <person name="Zismann V."/>
            <person name="Iobst S."/>
            <person name="de Vazeille A.R."/>
            <person name="Buell C.R."/>
            <person name="Ying K."/>
            <person name="Li Y."/>
            <person name="Lu T."/>
            <person name="Huang Y."/>
            <person name="Zhao Q."/>
            <person name="Feng Q."/>
            <person name="Zhang L."/>
            <person name="Zhu J."/>
            <person name="Weng Q."/>
            <person name="Mu J."/>
            <person name="Lu Y."/>
            <person name="Fan D."/>
            <person name="Liu Y."/>
            <person name="Guan J."/>
            <person name="Zhang Y."/>
            <person name="Yu S."/>
            <person name="Liu X."/>
            <person name="Zhang Y."/>
            <person name="Hong G."/>
            <person name="Han B."/>
            <person name="Choisne N."/>
            <person name="Demange N."/>
            <person name="Orjeda G."/>
            <person name="Samain S."/>
            <person name="Cattolico L."/>
            <person name="Pelletier E."/>
            <person name="Couloux A."/>
            <person name="Segurens B."/>
            <person name="Wincker P."/>
            <person name="D'Hont A."/>
            <person name="Scarpelli C."/>
            <person name="Weissenbach J."/>
            <person name="Salanoubat M."/>
            <person name="Quetier F."/>
            <person name="Yu Y."/>
            <person name="Kim H.R."/>
            <person name="Rambo T."/>
            <person name="Currie J."/>
            <person name="Collura K."/>
            <person name="Luo M."/>
            <person name="Yang T."/>
            <person name="Ammiraju J.S.S."/>
            <person name="Engler F."/>
            <person name="Soderlund C."/>
            <person name="Wing R.A."/>
            <person name="Palmer L.E."/>
            <person name="de la Bastide M."/>
            <person name="Spiegel L."/>
            <person name="Nascimento L."/>
            <person name="Zutavern T."/>
            <person name="O'Shaughnessy A."/>
            <person name="Dike S."/>
            <person name="Dedhia N."/>
            <person name="Preston R."/>
            <person name="Balija V."/>
            <person name="McCombie W.R."/>
            <person name="Chow T."/>
            <person name="Chen H."/>
            <person name="Chung M."/>
            <person name="Chen C."/>
            <person name="Shaw J."/>
            <person name="Wu H."/>
            <person name="Hsiao K."/>
            <person name="Chao Y."/>
            <person name="Chu M."/>
            <person name="Cheng C."/>
            <person name="Hour A."/>
            <person name="Lee P."/>
            <person name="Lin S."/>
            <person name="Lin Y."/>
            <person name="Liou J."/>
            <person name="Liu S."/>
            <person name="Hsing Y."/>
            <person name="Raghuvanshi S."/>
            <person name="Mohanty A."/>
            <person name="Bharti A.K."/>
            <person name="Gaur A."/>
            <person name="Gupta V."/>
            <person name="Kumar D."/>
            <person name="Ravi V."/>
            <person name="Vij S."/>
            <person name="Kapur A."/>
            <person name="Khurana P."/>
            <person name="Khurana P."/>
            <person name="Khurana J.P."/>
            <person name="Tyagi A.K."/>
            <person name="Gaikwad K."/>
            <person name="Singh A."/>
            <person name="Dalal V."/>
            <person name="Srivastava S."/>
            <person name="Dixit A."/>
            <person name="Pal A.K."/>
            <person name="Ghazi I.A."/>
            <person name="Yadav M."/>
            <person name="Pandit A."/>
            <person name="Bhargava A."/>
            <person name="Sureshbabu K."/>
            <person name="Batra K."/>
            <person name="Sharma T.R."/>
            <person name="Mohapatra T."/>
            <person name="Singh N.K."/>
            <person name="Messing J."/>
            <person name="Nelson A.B."/>
            <person name="Fuks G."/>
            <person name="Kavchok S."/>
            <person name="Keizer G."/>
            <person name="Linton E."/>
            <person name="Llaca V."/>
            <person name="Song R."/>
            <person name="Tanyolac B."/>
            <person name="Young S."/>
            <person name="Ho-Il K."/>
            <person name="Hahn J.H."/>
            <person name="Sangsakoo G."/>
            <person name="Vanavichit A."/>
            <person name="de Mattos Luiz.A.T."/>
            <person name="Zimmer P.D."/>
            <person name="Malone G."/>
            <person name="Dellagostin O."/>
            <person name="de Oliveira A.C."/>
            <person name="Bevan M."/>
            <person name="Bancroft I."/>
            <person name="Minx P."/>
            <person name="Cordum H."/>
            <person name="Wilson R."/>
            <person name="Cheng Z."/>
            <person name="Jin W."/>
            <person name="Jiang J."/>
            <person name="Leong S.A."/>
            <person name="Iwama H."/>
            <person name="Gojobori T."/>
            <person name="Itoh T."/>
            <person name="Niimura Y."/>
            <person name="Fujii Y."/>
            <person name="Habara T."/>
            <person name="Sakai H."/>
            <person name="Sato Y."/>
            <person name="Wilson G."/>
            <person name="Kumar K."/>
            <person name="McCouch S."/>
            <person name="Juretic N."/>
            <person name="Hoen D."/>
            <person name="Wright S."/>
            <person name="Bruskiewich R."/>
            <person name="Bureau T."/>
            <person name="Miyao A."/>
            <person name="Hirochika H."/>
            <person name="Nishikawa T."/>
            <person name="Kadowaki K."/>
            <person name="Sugiura M."/>
            <person name="Burr B."/>
            <person name="Sasaki T."/>
        </authorList>
    </citation>
    <scope>NUCLEOTIDE SEQUENCE [LARGE SCALE GENOMIC DNA]</scope>
    <source>
        <strain evidence="10">cv. Nipponbare</strain>
    </source>
</reference>
<dbReference type="Gramene" id="Os10t0141200-00">
    <property type="protein sequence ID" value="Os10t0141200-00"/>
    <property type="gene ID" value="Os10g0141200"/>
</dbReference>
<evidence type="ECO:0000313" key="10">
    <source>
        <dbReference type="Proteomes" id="UP000059680"/>
    </source>
</evidence>
<dbReference type="GO" id="GO:0007166">
    <property type="term" value="P:cell surface receptor signaling pathway"/>
    <property type="evidence" value="ECO:0000318"/>
    <property type="project" value="GO_Central"/>
</dbReference>
<dbReference type="PaxDb" id="39947-A0A0P0XS42"/>
<accession>A0A0P0XS42</accession>
<keyword evidence="5 6" id="KW-0067">ATP-binding</keyword>
<dbReference type="Proteomes" id="UP000059680">
    <property type="component" value="Chromosome 10"/>
</dbReference>
<gene>
    <name evidence="9" type="ordered locus">Os10g0141200</name>
    <name evidence="9" type="ORF">OSNPB_100141200</name>
</gene>
<dbReference type="InterPro" id="IPR017441">
    <property type="entry name" value="Protein_kinase_ATP_BS"/>
</dbReference>
<keyword evidence="4" id="KW-0418">Kinase</keyword>
<dbReference type="InterPro" id="IPR001245">
    <property type="entry name" value="Ser-Thr/Tyr_kinase_cat_dom"/>
</dbReference>
<dbReference type="InterPro" id="IPR011009">
    <property type="entry name" value="Kinase-like_dom_sf"/>
</dbReference>
<evidence type="ECO:0000256" key="7">
    <source>
        <dbReference type="SAM" id="MobiDB-lite"/>
    </source>
</evidence>
<protein>
    <submittedName>
        <fullName evidence="9">Os10g0141200 protein</fullName>
    </submittedName>
</protein>
<reference evidence="9 10" key="2">
    <citation type="journal article" date="2013" name="Plant Cell Physiol.">
        <title>Rice Annotation Project Database (RAP-DB): an integrative and interactive database for rice genomics.</title>
        <authorList>
            <person name="Sakai H."/>
            <person name="Lee S.S."/>
            <person name="Tanaka T."/>
            <person name="Numa H."/>
            <person name="Kim J."/>
            <person name="Kawahara Y."/>
            <person name="Wakimoto H."/>
            <person name="Yang C.C."/>
            <person name="Iwamoto M."/>
            <person name="Abe T."/>
            <person name="Yamada Y."/>
            <person name="Muto A."/>
            <person name="Inokuchi H."/>
            <person name="Ikemura T."/>
            <person name="Matsumoto T."/>
            <person name="Sasaki T."/>
            <person name="Itoh T."/>
        </authorList>
    </citation>
    <scope>NUCLEOTIDE SEQUENCE [LARGE SCALE GENOMIC DNA]</scope>
    <source>
        <strain evidence="10">cv. Nipponbare</strain>
    </source>
</reference>
<dbReference type="OMA" id="INESTIM"/>
<evidence type="ECO:0000259" key="8">
    <source>
        <dbReference type="PROSITE" id="PS50011"/>
    </source>
</evidence>
<dbReference type="InterPro" id="IPR000719">
    <property type="entry name" value="Prot_kinase_dom"/>
</dbReference>
<evidence type="ECO:0000256" key="4">
    <source>
        <dbReference type="ARBA" id="ARBA00022777"/>
    </source>
</evidence>
<dbReference type="Pfam" id="PF07714">
    <property type="entry name" value="PK_Tyr_Ser-Thr"/>
    <property type="match status" value="1"/>
</dbReference>
<keyword evidence="1" id="KW-0723">Serine/threonine-protein kinase</keyword>
<dbReference type="InParanoid" id="A0A0P0XS42"/>
<dbReference type="GO" id="GO:0005886">
    <property type="term" value="C:plasma membrane"/>
    <property type="evidence" value="ECO:0000318"/>
    <property type="project" value="GO_Central"/>
</dbReference>